<evidence type="ECO:0000256" key="9">
    <source>
        <dbReference type="ARBA" id="ARBA00047380"/>
    </source>
</evidence>
<keyword evidence="5 11" id="KW-0547">Nucleotide-binding</keyword>
<keyword evidence="4 11" id="KW-0436">Ligase</keyword>
<comment type="function">
    <text evidence="8 11">Allows the formation of correctly charged Asn-tRNA(Asn) or Gln-tRNA(Gln) through the transamidation of misacylated Asp-tRNA(Asn) or Glu-tRNA(Gln) in organisms which lack either or both of asparaginyl-tRNA or glutaminyl-tRNA synthetases. The reaction takes place in the presence of glutamine and ATP through an activated phospho-Asp-tRNA(Asn) or phospho-Glu-tRNA(Gln).</text>
</comment>
<dbReference type="InterPro" id="IPR023168">
    <property type="entry name" value="GatB_Yqey_C_2"/>
</dbReference>
<comment type="subunit">
    <text evidence="2 11">Heterotrimer of A, B and C subunits.</text>
</comment>
<comment type="catalytic activity">
    <reaction evidence="9 11">
        <text>L-aspartyl-tRNA(Asn) + L-glutamine + ATP + H2O = L-asparaginyl-tRNA(Asn) + L-glutamate + ADP + phosphate + 2 H(+)</text>
        <dbReference type="Rhea" id="RHEA:14513"/>
        <dbReference type="Rhea" id="RHEA-COMP:9674"/>
        <dbReference type="Rhea" id="RHEA-COMP:9677"/>
        <dbReference type="ChEBI" id="CHEBI:15377"/>
        <dbReference type="ChEBI" id="CHEBI:15378"/>
        <dbReference type="ChEBI" id="CHEBI:29985"/>
        <dbReference type="ChEBI" id="CHEBI:30616"/>
        <dbReference type="ChEBI" id="CHEBI:43474"/>
        <dbReference type="ChEBI" id="CHEBI:58359"/>
        <dbReference type="ChEBI" id="CHEBI:78515"/>
        <dbReference type="ChEBI" id="CHEBI:78516"/>
        <dbReference type="ChEBI" id="CHEBI:456216"/>
    </reaction>
</comment>
<accession>A0ABU7RHA1</accession>
<dbReference type="InterPro" id="IPR014746">
    <property type="entry name" value="Gln_synth/guanido_kin_cat_dom"/>
</dbReference>
<dbReference type="Pfam" id="PF02934">
    <property type="entry name" value="GatB_N"/>
    <property type="match status" value="1"/>
</dbReference>
<dbReference type="Gene3D" id="1.10.10.410">
    <property type="match status" value="1"/>
</dbReference>
<dbReference type="InterPro" id="IPR004413">
    <property type="entry name" value="GatB"/>
</dbReference>
<evidence type="ECO:0000313" key="14">
    <source>
        <dbReference type="Proteomes" id="UP001357452"/>
    </source>
</evidence>
<comment type="caution">
    <text evidence="13">The sequence shown here is derived from an EMBL/GenBank/DDBJ whole genome shotgun (WGS) entry which is preliminary data.</text>
</comment>
<proteinExistence type="inferred from homology"/>
<evidence type="ECO:0000256" key="11">
    <source>
        <dbReference type="HAMAP-Rule" id="MF_00121"/>
    </source>
</evidence>
<dbReference type="NCBIfam" id="TIGR00133">
    <property type="entry name" value="gatB"/>
    <property type="match status" value="1"/>
</dbReference>
<evidence type="ECO:0000256" key="1">
    <source>
        <dbReference type="ARBA" id="ARBA00005306"/>
    </source>
</evidence>
<name>A0ABU7RHA1_9BACT</name>
<dbReference type="PROSITE" id="PS01234">
    <property type="entry name" value="GATB"/>
    <property type="match status" value="1"/>
</dbReference>
<dbReference type="Proteomes" id="UP001357452">
    <property type="component" value="Unassembled WGS sequence"/>
</dbReference>
<dbReference type="HAMAP" id="MF_00121">
    <property type="entry name" value="GatB"/>
    <property type="match status" value="1"/>
</dbReference>
<organism evidence="13 14">
    <name type="scientific">Niabella digestorum</name>
    <dbReference type="NCBI Taxonomy" id="3117701"/>
    <lineage>
        <taxon>Bacteria</taxon>
        <taxon>Pseudomonadati</taxon>
        <taxon>Bacteroidota</taxon>
        <taxon>Chitinophagia</taxon>
        <taxon>Chitinophagales</taxon>
        <taxon>Chitinophagaceae</taxon>
        <taxon>Niabella</taxon>
    </lineage>
</organism>
<gene>
    <name evidence="11 13" type="primary">gatB</name>
    <name evidence="13" type="ORF">V2H41_08630</name>
</gene>
<dbReference type="EMBL" id="JAZGLY010000004">
    <property type="protein sequence ID" value="MEE6187336.1"/>
    <property type="molecule type" value="Genomic_DNA"/>
</dbReference>
<dbReference type="InterPro" id="IPR017958">
    <property type="entry name" value="Gln-tRNA_amidoTrfase_suB_CS"/>
</dbReference>
<dbReference type="InterPro" id="IPR006075">
    <property type="entry name" value="Asn/Gln-tRNA_Trfase_suB/E_cat"/>
</dbReference>
<feature type="domain" description="Asn/Gln amidotransferase" evidence="12">
    <location>
        <begin position="332"/>
        <end position="481"/>
    </location>
</feature>
<dbReference type="NCBIfam" id="NF004014">
    <property type="entry name" value="PRK05477.1-4"/>
    <property type="match status" value="1"/>
</dbReference>
<dbReference type="PANTHER" id="PTHR11659:SF0">
    <property type="entry name" value="GLUTAMYL-TRNA(GLN) AMIDOTRANSFERASE SUBUNIT B, MITOCHONDRIAL"/>
    <property type="match status" value="1"/>
</dbReference>
<protein>
    <recommendedName>
        <fullName evidence="3 11">Aspartyl/glutamyl-tRNA(Asn/Gln) amidotransferase subunit B</fullName>
        <shortName evidence="11">Asp/Glu-ADT subunit B</shortName>
        <ecNumber evidence="11">6.3.5.-</ecNumber>
    </recommendedName>
</protein>
<evidence type="ECO:0000256" key="7">
    <source>
        <dbReference type="ARBA" id="ARBA00022917"/>
    </source>
</evidence>
<dbReference type="InterPro" id="IPR018027">
    <property type="entry name" value="Asn/Gln_amidotransferase"/>
</dbReference>
<dbReference type="SUPFAM" id="SSF55931">
    <property type="entry name" value="Glutamine synthetase/guanido kinase"/>
    <property type="match status" value="1"/>
</dbReference>
<dbReference type="Gene3D" id="1.10.150.380">
    <property type="entry name" value="GatB domain, N-terminal subdomain"/>
    <property type="match status" value="1"/>
</dbReference>
<dbReference type="SMART" id="SM00845">
    <property type="entry name" value="GatB_Yqey"/>
    <property type="match status" value="1"/>
</dbReference>
<dbReference type="PANTHER" id="PTHR11659">
    <property type="entry name" value="GLUTAMYL-TRNA GLN AMIDOTRANSFERASE SUBUNIT B MITOCHONDRIAL AND PROKARYOTIC PET112-RELATED"/>
    <property type="match status" value="1"/>
</dbReference>
<evidence type="ECO:0000313" key="13">
    <source>
        <dbReference type="EMBL" id="MEE6187336.1"/>
    </source>
</evidence>
<comment type="similarity">
    <text evidence="1 11">Belongs to the GatB/GatE family. GatB subfamily.</text>
</comment>
<evidence type="ECO:0000256" key="8">
    <source>
        <dbReference type="ARBA" id="ARBA00024799"/>
    </source>
</evidence>
<evidence type="ECO:0000256" key="6">
    <source>
        <dbReference type="ARBA" id="ARBA00022840"/>
    </source>
</evidence>
<keyword evidence="14" id="KW-1185">Reference proteome</keyword>
<dbReference type="Pfam" id="PF02637">
    <property type="entry name" value="GatB_Yqey"/>
    <property type="match status" value="1"/>
</dbReference>
<dbReference type="SUPFAM" id="SSF89095">
    <property type="entry name" value="GatB/YqeY motif"/>
    <property type="match status" value="1"/>
</dbReference>
<evidence type="ECO:0000256" key="5">
    <source>
        <dbReference type="ARBA" id="ARBA00022741"/>
    </source>
</evidence>
<dbReference type="EC" id="6.3.5.-" evidence="11"/>
<dbReference type="InterPro" id="IPR017959">
    <property type="entry name" value="Asn/Gln-tRNA_amidoTrfase_suB/E"/>
</dbReference>
<keyword evidence="7 11" id="KW-0648">Protein biosynthesis</keyword>
<reference evidence="13 14" key="1">
    <citation type="submission" date="2024-01" db="EMBL/GenBank/DDBJ databases">
        <title>Niabella digestum sp. nov., isolated from waste digestion system.</title>
        <authorList>
            <person name="Zhang L."/>
        </authorList>
    </citation>
    <scope>NUCLEOTIDE SEQUENCE [LARGE SCALE GENOMIC DNA]</scope>
    <source>
        <strain evidence="13 14">A18</strain>
    </source>
</reference>
<evidence type="ECO:0000256" key="10">
    <source>
        <dbReference type="ARBA" id="ARBA00047913"/>
    </source>
</evidence>
<evidence type="ECO:0000256" key="2">
    <source>
        <dbReference type="ARBA" id="ARBA00011123"/>
    </source>
</evidence>
<sequence>MNPEYNQYEIVVGLEVHAQLLTQSKLFCGDSIAFGAEPNTHVSPITLGHPGTLPKMNREAIRHAIKMGLACHCEIERKNYFARKNYFYPDLPKGYQISQHTTPICKNGYITIKTAQGEKNIRLNRIHLEEDAGKSLHDVSEYSTAVDYNRAGTPLIEIVTEPDIRSSDEAFAYLTELRKLVRYLGVCDGNMEEGSLRCDANISVRRKGDTQLGTKVEVKNLNSIRNVKRAIDFESQRLIKMLENGETIRQQTRSFDANTGTTFAIRDKEDAEDYRYFPDPDLTPFDLKDDFIENIRQSIPALPAERISIYKEQYKLNDYDAQVLTEERAFADYFETVIQHTKNYKAAANWMLGPIKSWLNDHGKEIDAFPIPPAQIAAVIQCVEEGKLSFSTASTKLLQLLLQNPQENPAVLAERNNLIQQSDSAELEPVINEVLEQLADKVVAYKKGKKGLISLFVGEVMKRTKGKADPKKTNQMILEKLKQ</sequence>
<evidence type="ECO:0000259" key="12">
    <source>
        <dbReference type="SMART" id="SM00845"/>
    </source>
</evidence>
<evidence type="ECO:0000256" key="3">
    <source>
        <dbReference type="ARBA" id="ARBA00016923"/>
    </source>
</evidence>
<evidence type="ECO:0000256" key="4">
    <source>
        <dbReference type="ARBA" id="ARBA00022598"/>
    </source>
</evidence>
<keyword evidence="6 11" id="KW-0067">ATP-binding</keyword>
<dbReference type="InterPro" id="IPR042114">
    <property type="entry name" value="GatB_C_1"/>
</dbReference>
<comment type="catalytic activity">
    <reaction evidence="10 11">
        <text>L-glutamyl-tRNA(Gln) + L-glutamine + ATP + H2O = L-glutaminyl-tRNA(Gln) + L-glutamate + ADP + phosphate + H(+)</text>
        <dbReference type="Rhea" id="RHEA:17521"/>
        <dbReference type="Rhea" id="RHEA-COMP:9681"/>
        <dbReference type="Rhea" id="RHEA-COMP:9684"/>
        <dbReference type="ChEBI" id="CHEBI:15377"/>
        <dbReference type="ChEBI" id="CHEBI:15378"/>
        <dbReference type="ChEBI" id="CHEBI:29985"/>
        <dbReference type="ChEBI" id="CHEBI:30616"/>
        <dbReference type="ChEBI" id="CHEBI:43474"/>
        <dbReference type="ChEBI" id="CHEBI:58359"/>
        <dbReference type="ChEBI" id="CHEBI:78520"/>
        <dbReference type="ChEBI" id="CHEBI:78521"/>
        <dbReference type="ChEBI" id="CHEBI:456216"/>
    </reaction>
</comment>
<dbReference type="NCBIfam" id="NF004012">
    <property type="entry name" value="PRK05477.1-2"/>
    <property type="match status" value="1"/>
</dbReference>
<dbReference type="InterPro" id="IPR003789">
    <property type="entry name" value="Asn/Gln_tRNA_amidoTrase-B-like"/>
</dbReference>
<dbReference type="RefSeq" id="WP_330974745.1">
    <property type="nucleotide sequence ID" value="NZ_JAZGLY010000004.1"/>
</dbReference>